<dbReference type="InterPro" id="IPR000421">
    <property type="entry name" value="FA58C"/>
</dbReference>
<proteinExistence type="inferred from homology"/>
<dbReference type="SUPFAM" id="SSF49785">
    <property type="entry name" value="Galactose-binding domain-like"/>
    <property type="match status" value="1"/>
</dbReference>
<evidence type="ECO:0000259" key="6">
    <source>
        <dbReference type="Pfam" id="PF00728"/>
    </source>
</evidence>
<dbReference type="SUPFAM" id="SSF55545">
    <property type="entry name" value="beta-N-acetylhexosaminidase-like domain"/>
    <property type="match status" value="1"/>
</dbReference>
<evidence type="ECO:0000259" key="7">
    <source>
        <dbReference type="Pfam" id="PF00754"/>
    </source>
</evidence>
<evidence type="ECO:0000256" key="5">
    <source>
        <dbReference type="ARBA" id="ARBA00023295"/>
    </source>
</evidence>
<organism evidence="9 10">
    <name type="scientific">Sphingobacterium bambusae</name>
    <dbReference type="NCBI Taxonomy" id="662858"/>
    <lineage>
        <taxon>Bacteria</taxon>
        <taxon>Pseudomonadati</taxon>
        <taxon>Bacteroidota</taxon>
        <taxon>Sphingobacteriia</taxon>
        <taxon>Sphingobacteriales</taxon>
        <taxon>Sphingobacteriaceae</taxon>
        <taxon>Sphingobacterium</taxon>
    </lineage>
</organism>
<dbReference type="InterPro" id="IPR029018">
    <property type="entry name" value="Hex-like_dom2"/>
</dbReference>
<dbReference type="PANTHER" id="PTHR22600">
    <property type="entry name" value="BETA-HEXOSAMINIDASE"/>
    <property type="match status" value="1"/>
</dbReference>
<accession>A0ABW6BE75</accession>
<dbReference type="Pfam" id="PF00754">
    <property type="entry name" value="F5_F8_type_C"/>
    <property type="match status" value="1"/>
</dbReference>
<dbReference type="InterPro" id="IPR025705">
    <property type="entry name" value="Beta_hexosaminidase_sua/sub"/>
</dbReference>
<keyword evidence="10" id="KW-1185">Reference proteome</keyword>
<comment type="catalytic activity">
    <reaction evidence="1">
        <text>Hydrolysis of terminal non-reducing N-acetyl-D-hexosamine residues in N-acetyl-beta-D-hexosaminides.</text>
        <dbReference type="EC" id="3.2.1.52"/>
    </reaction>
</comment>
<evidence type="ECO:0000256" key="1">
    <source>
        <dbReference type="ARBA" id="ARBA00001231"/>
    </source>
</evidence>
<sequence>MEKFICLIYCLATLGFLSAQEARILPKPEQFSQGKAYLDFGNTLTFDYAKANLSADAIRHLENSLPKAMDLHVENYKEAQIIQLVIDTNRFATKEAYSLRVDSIGILLTASGEAGLFYGIQTFVQSIAAVDGEQAKWRIPHMKVEDQPRFDYRGAMLDVSRHFFSIDQLKQWLDILAYFKINTFHWHLTDDQGWRIEIKKYPELQKKAAYRNGTLIGHKKELPHRFDGKRYGGYYSQEEVKDLVAYARSKQITVIPEIEMPGHARAALSAYPQLGCTGGPYETAMFWGIFDDVYCAGKEETFAFLEDVLSEVIPLFPGQYIHIGGDECLKDKWRVCPHCQKRIEQEHLKDEFALQSYFMQRISDFVNSKGKRIIGWDEILEGGLVKDATIMSWTGEEGGIHAAKAGHDAIMSPEKYVYLDYYQSLAPEEPLAAGGYTSLEKIYTYQPVSAVLSAEEAKHIIGVQANLWSEYLDSEDQVEYMLFPRILALAEIAWTGGKQKDFADFVTRVQSFYPFFKAADIHYADVLSDVEDSIAVDGKGRLSVQLKTADPDLEIRYSTKGTDYSQFRPYKKAVSMSKACTLYAQTFRAGQPVGRLHTRKINYSLSTGRTVVLASETHGNYKVNPAVLSDGKQGTSRYNDGAWIGASGGDVQATVDLGRVCAVSEVETYFLNYVWQKMWLPTTVQILVSRNGKDYETIFEGKPQGSNGINAFKASFRKTKARFVQIKAVNQGKIPAGYYGAGGKPWLLLDELSVY</sequence>
<evidence type="ECO:0000256" key="3">
    <source>
        <dbReference type="ARBA" id="ARBA00012663"/>
    </source>
</evidence>
<dbReference type="EC" id="3.2.1.52" evidence="3"/>
<dbReference type="Gene3D" id="2.60.120.260">
    <property type="entry name" value="Galactose-binding domain-like"/>
    <property type="match status" value="1"/>
</dbReference>
<dbReference type="Pfam" id="PF00728">
    <property type="entry name" value="Glyco_hydro_20"/>
    <property type="match status" value="1"/>
</dbReference>
<feature type="domain" description="Beta-hexosaminidase bacterial type N-terminal" evidence="8">
    <location>
        <begin position="23"/>
        <end position="147"/>
    </location>
</feature>
<dbReference type="Pfam" id="PF02838">
    <property type="entry name" value="Glyco_hydro_20b"/>
    <property type="match status" value="1"/>
</dbReference>
<dbReference type="InterPro" id="IPR017853">
    <property type="entry name" value="GH"/>
</dbReference>
<comment type="caution">
    <text evidence="9">The sequence shown here is derived from an EMBL/GenBank/DDBJ whole genome shotgun (WGS) entry which is preliminary data.</text>
</comment>
<evidence type="ECO:0000259" key="8">
    <source>
        <dbReference type="Pfam" id="PF02838"/>
    </source>
</evidence>
<keyword evidence="5" id="KW-0326">Glycosidase</keyword>
<protein>
    <recommendedName>
        <fullName evidence="3">beta-N-acetylhexosaminidase</fullName>
        <ecNumber evidence="3">3.2.1.52</ecNumber>
    </recommendedName>
</protein>
<dbReference type="InterPro" id="IPR008979">
    <property type="entry name" value="Galactose-bd-like_sf"/>
</dbReference>
<dbReference type="InterPro" id="IPR015882">
    <property type="entry name" value="HEX_bac_N"/>
</dbReference>
<dbReference type="Proteomes" id="UP001597525">
    <property type="component" value="Unassembled WGS sequence"/>
</dbReference>
<keyword evidence="4" id="KW-0378">Hydrolase</keyword>
<dbReference type="PANTHER" id="PTHR22600:SF57">
    <property type="entry name" value="BETA-N-ACETYLHEXOSAMINIDASE"/>
    <property type="match status" value="1"/>
</dbReference>
<evidence type="ECO:0000256" key="2">
    <source>
        <dbReference type="ARBA" id="ARBA00006285"/>
    </source>
</evidence>
<evidence type="ECO:0000313" key="10">
    <source>
        <dbReference type="Proteomes" id="UP001597525"/>
    </source>
</evidence>
<evidence type="ECO:0000313" key="9">
    <source>
        <dbReference type="EMBL" id="MFD2967761.1"/>
    </source>
</evidence>
<dbReference type="InterPro" id="IPR015883">
    <property type="entry name" value="Glyco_hydro_20_cat"/>
</dbReference>
<name>A0ABW6BE75_9SPHI</name>
<feature type="domain" description="Glycoside hydrolase family 20 catalytic" evidence="6">
    <location>
        <begin position="150"/>
        <end position="496"/>
    </location>
</feature>
<gene>
    <name evidence="9" type="ORF">ACFS7Y_10200</name>
</gene>
<dbReference type="EMBL" id="JBHUPB010000007">
    <property type="protein sequence ID" value="MFD2967761.1"/>
    <property type="molecule type" value="Genomic_DNA"/>
</dbReference>
<dbReference type="CDD" id="cd06563">
    <property type="entry name" value="GH20_chitobiase-like"/>
    <property type="match status" value="1"/>
</dbReference>
<dbReference type="Gene3D" id="3.30.379.10">
    <property type="entry name" value="Chitobiase/beta-hexosaminidase domain 2-like"/>
    <property type="match status" value="1"/>
</dbReference>
<dbReference type="RefSeq" id="WP_320183037.1">
    <property type="nucleotide sequence ID" value="NZ_CP138332.1"/>
</dbReference>
<reference evidence="10" key="1">
    <citation type="journal article" date="2019" name="Int. J. Syst. Evol. Microbiol.">
        <title>The Global Catalogue of Microorganisms (GCM) 10K type strain sequencing project: providing services to taxonomists for standard genome sequencing and annotation.</title>
        <authorList>
            <consortium name="The Broad Institute Genomics Platform"/>
            <consortium name="The Broad Institute Genome Sequencing Center for Infectious Disease"/>
            <person name="Wu L."/>
            <person name="Ma J."/>
        </authorList>
    </citation>
    <scope>NUCLEOTIDE SEQUENCE [LARGE SCALE GENOMIC DNA]</scope>
    <source>
        <strain evidence="10">KCTC 22814</strain>
    </source>
</reference>
<dbReference type="PRINTS" id="PR00738">
    <property type="entry name" value="GLHYDRLASE20"/>
</dbReference>
<dbReference type="SUPFAM" id="SSF51445">
    <property type="entry name" value="(Trans)glycosidases"/>
    <property type="match status" value="1"/>
</dbReference>
<dbReference type="Gene3D" id="3.20.20.80">
    <property type="entry name" value="Glycosidases"/>
    <property type="match status" value="1"/>
</dbReference>
<feature type="domain" description="F5/8 type C" evidence="7">
    <location>
        <begin position="614"/>
        <end position="730"/>
    </location>
</feature>
<comment type="similarity">
    <text evidence="2">Belongs to the glycosyl hydrolase 20 family.</text>
</comment>
<evidence type="ECO:0000256" key="4">
    <source>
        <dbReference type="ARBA" id="ARBA00022801"/>
    </source>
</evidence>